<feature type="region of interest" description="Disordered" evidence="1">
    <location>
        <begin position="44"/>
        <end position="64"/>
    </location>
</feature>
<gene>
    <name evidence="2" type="ORF">BV133_642</name>
    <name evidence="3" type="ORF">BVIRIDIS_01310</name>
</gene>
<organism evidence="3 4">
    <name type="scientific">Blastochloris viridis</name>
    <name type="common">Rhodopseudomonas viridis</name>
    <dbReference type="NCBI Taxonomy" id="1079"/>
    <lineage>
        <taxon>Bacteria</taxon>
        <taxon>Pseudomonadati</taxon>
        <taxon>Pseudomonadota</taxon>
        <taxon>Alphaproteobacteria</taxon>
        <taxon>Hyphomicrobiales</taxon>
        <taxon>Blastochloridaceae</taxon>
        <taxon>Blastochloris</taxon>
    </lineage>
</organism>
<reference evidence="4" key="3">
    <citation type="journal article" date="2016" name="Genome Announc.">
        <title>Revised genome sequence of the purple photosynthetic bacterium Blastochloris viridis.</title>
        <authorList>
            <person name="Liu L.N."/>
            <person name="Faulkner M."/>
            <person name="Liu X."/>
            <person name="Huang F."/>
            <person name="Darby A.C."/>
            <person name="Hall N."/>
        </authorList>
    </citation>
    <scope>NUCLEOTIDE SEQUENCE [LARGE SCALE GENOMIC DNA]</scope>
    <source>
        <strain evidence="4">ATCC 19567 / DSM 133 / F</strain>
    </source>
</reference>
<name>A0A0H5B7T0_BLAVI</name>
<dbReference type="RefSeq" id="WP_055036435.1">
    <property type="nucleotide sequence ID" value="NZ_AP014854.2"/>
</dbReference>
<keyword evidence="4" id="KW-1185">Reference proteome</keyword>
<reference evidence="3" key="2">
    <citation type="submission" date="2015-11" db="EMBL/GenBank/DDBJ databases">
        <authorList>
            <person name="Zhang Y."/>
            <person name="Guo Z."/>
        </authorList>
    </citation>
    <scope>NUCLEOTIDE SEQUENCE</scope>
    <source>
        <strain evidence="3">1</strain>
    </source>
</reference>
<proteinExistence type="predicted"/>
<accession>A0A0H5B7T0</accession>
<dbReference type="Proteomes" id="UP000065734">
    <property type="component" value="Chromosome I"/>
</dbReference>
<dbReference type="KEGG" id="bvr:BVIR_687"/>
<evidence type="ECO:0000313" key="2">
    <source>
        <dbReference type="EMBL" id="BAR98235.1"/>
    </source>
</evidence>
<sequence length="64" mass="7244">MGLSDIVRGMRNGPRGERTRGSGSGWGSKLMAVALGLFAYKMFKGRDQQPEREPDEPPPRRRWL</sequence>
<protein>
    <submittedName>
        <fullName evidence="3">Uncharacterized protein</fullName>
    </submittedName>
</protein>
<evidence type="ECO:0000256" key="1">
    <source>
        <dbReference type="SAM" id="MobiDB-lite"/>
    </source>
</evidence>
<dbReference type="EMBL" id="AP014854">
    <property type="protein sequence ID" value="BAR98235.1"/>
    <property type="molecule type" value="Genomic_DNA"/>
</dbReference>
<dbReference type="AlphaFoldDB" id="A0A0H5B7T0"/>
<reference evidence="2" key="1">
    <citation type="journal article" date="2015" name="Genome Announc.">
        <title>Complete Genome Sequence of the Bacteriochlorophyll b-Producing Photosynthetic Bacterium Blastochloris viridis.</title>
        <authorList>
            <person name="Tsukatani Y."/>
            <person name="Hirose Y."/>
            <person name="Harada J."/>
            <person name="Misawa N."/>
            <person name="Mori K."/>
            <person name="Inoue K."/>
            <person name="Tamiaki H."/>
        </authorList>
    </citation>
    <scope>NUCLEOTIDE SEQUENCE [LARGE SCALE GENOMIC DNA]</scope>
    <source>
        <strain evidence="2">DSM 133</strain>
    </source>
</reference>
<feature type="region of interest" description="Disordered" evidence="1">
    <location>
        <begin position="1"/>
        <end position="25"/>
    </location>
</feature>
<evidence type="ECO:0000313" key="3">
    <source>
        <dbReference type="EMBL" id="CUU41143.1"/>
    </source>
</evidence>
<dbReference type="EMBL" id="LN907867">
    <property type="protein sequence ID" value="CUU41143.1"/>
    <property type="molecule type" value="Genomic_DNA"/>
</dbReference>
<evidence type="ECO:0000313" key="4">
    <source>
        <dbReference type="Proteomes" id="UP000065734"/>
    </source>
</evidence>
<dbReference type="OrthoDB" id="4235777at2"/>